<dbReference type="InterPro" id="IPR024185">
    <property type="entry name" value="FTHF_cligase-like_sf"/>
</dbReference>
<evidence type="ECO:0000313" key="3">
    <source>
        <dbReference type="Proteomes" id="UP000198876"/>
    </source>
</evidence>
<dbReference type="PANTHER" id="PTHR43682">
    <property type="entry name" value="LACTATE UTILIZATION PROTEIN C"/>
    <property type="match status" value="1"/>
</dbReference>
<evidence type="ECO:0000259" key="1">
    <source>
        <dbReference type="Pfam" id="PF02589"/>
    </source>
</evidence>
<evidence type="ECO:0000313" key="2">
    <source>
        <dbReference type="EMBL" id="SFG80729.1"/>
    </source>
</evidence>
<dbReference type="Proteomes" id="UP000198876">
    <property type="component" value="Unassembled WGS sequence"/>
</dbReference>
<dbReference type="InterPro" id="IPR003741">
    <property type="entry name" value="LUD_dom"/>
</dbReference>
<dbReference type="PANTHER" id="PTHR43682:SF1">
    <property type="entry name" value="LACTATE UTILIZATION PROTEIN C"/>
    <property type="match status" value="1"/>
</dbReference>
<dbReference type="Pfam" id="PF02589">
    <property type="entry name" value="LUD_dom"/>
    <property type="match status" value="1"/>
</dbReference>
<protein>
    <submittedName>
        <fullName evidence="2">L-lactate dehydrogenase complex protein LldG</fullName>
    </submittedName>
</protein>
<dbReference type="EMBL" id="FOOQ01000004">
    <property type="protein sequence ID" value="SFG80729.1"/>
    <property type="molecule type" value="Genomic_DNA"/>
</dbReference>
<dbReference type="OrthoDB" id="199019at2157"/>
<dbReference type="Gene3D" id="3.40.50.10420">
    <property type="entry name" value="NagB/RpiA/CoA transferase-like"/>
    <property type="match status" value="1"/>
</dbReference>
<dbReference type="InterPro" id="IPR037171">
    <property type="entry name" value="NagB/RpiA_transferase-like"/>
</dbReference>
<dbReference type="AlphaFoldDB" id="A0A1I2UX20"/>
<organism evidence="2 3">
    <name type="scientific">Halopelagius inordinatus</name>
    <dbReference type="NCBI Taxonomy" id="553467"/>
    <lineage>
        <taxon>Archaea</taxon>
        <taxon>Methanobacteriati</taxon>
        <taxon>Methanobacteriota</taxon>
        <taxon>Stenosarchaea group</taxon>
        <taxon>Halobacteria</taxon>
        <taxon>Halobacteriales</taxon>
        <taxon>Haloferacaceae</taxon>
    </lineage>
</organism>
<proteinExistence type="predicted"/>
<keyword evidence="3" id="KW-1185">Reference proteome</keyword>
<dbReference type="SUPFAM" id="SSF100950">
    <property type="entry name" value="NagB/RpiA/CoA transferase-like"/>
    <property type="match status" value="1"/>
</dbReference>
<dbReference type="RefSeq" id="WP_092893380.1">
    <property type="nucleotide sequence ID" value="NZ_FOOQ01000004.1"/>
</dbReference>
<dbReference type="STRING" id="553467.SAMN04488063_3015"/>
<accession>A0A1I2UX20</accession>
<gene>
    <name evidence="2" type="ORF">SAMN04488063_3015</name>
</gene>
<name>A0A1I2UX20_9EURY</name>
<reference evidence="3" key="1">
    <citation type="submission" date="2016-10" db="EMBL/GenBank/DDBJ databases">
        <authorList>
            <person name="Varghese N."/>
            <person name="Submissions S."/>
        </authorList>
    </citation>
    <scope>NUCLEOTIDE SEQUENCE [LARGE SCALE GENOMIC DNA]</scope>
    <source>
        <strain evidence="3">CGMCC 1.7739</strain>
    </source>
</reference>
<sequence>MMTDTAATFEDSLERLDVDWTHAAAGDVPEVLESVCSAPTVGVPLPFDGVSLPEWVNDDPSPSDLREADTGVTAAGIGIADYGSVVLPATPEGTEPVSLFSDTHVTVLRTSDIVPGMPDAFGWLGEEFRAGNDSAIIATGPSATADMGALVKGAHGPKDVHVVMLDE</sequence>
<feature type="domain" description="LUD" evidence="1">
    <location>
        <begin position="66"/>
        <end position="164"/>
    </location>
</feature>